<dbReference type="Pfam" id="PF18701">
    <property type="entry name" value="DUF5641"/>
    <property type="match status" value="1"/>
</dbReference>
<reference evidence="2 3" key="1">
    <citation type="submission" date="2023-02" db="EMBL/GenBank/DDBJ databases">
        <title>LHISI_Scaffold_Assembly.</title>
        <authorList>
            <person name="Stuart O.P."/>
            <person name="Cleave R."/>
            <person name="Magrath M.J.L."/>
            <person name="Mikheyev A.S."/>
        </authorList>
    </citation>
    <scope>NUCLEOTIDE SEQUENCE [LARGE SCALE GENOMIC DNA]</scope>
    <source>
        <strain evidence="2">Daus_M_001</strain>
        <tissue evidence="2">Leg muscle</tissue>
    </source>
</reference>
<feature type="domain" description="DUF5641" evidence="1">
    <location>
        <begin position="158"/>
        <end position="200"/>
    </location>
</feature>
<gene>
    <name evidence="2" type="ORF">PR048_019369</name>
</gene>
<evidence type="ECO:0000313" key="2">
    <source>
        <dbReference type="EMBL" id="KAJ8878783.1"/>
    </source>
</evidence>
<organism evidence="2 3">
    <name type="scientific">Dryococelus australis</name>
    <dbReference type="NCBI Taxonomy" id="614101"/>
    <lineage>
        <taxon>Eukaryota</taxon>
        <taxon>Metazoa</taxon>
        <taxon>Ecdysozoa</taxon>
        <taxon>Arthropoda</taxon>
        <taxon>Hexapoda</taxon>
        <taxon>Insecta</taxon>
        <taxon>Pterygota</taxon>
        <taxon>Neoptera</taxon>
        <taxon>Polyneoptera</taxon>
        <taxon>Phasmatodea</taxon>
        <taxon>Verophasmatodea</taxon>
        <taxon>Anareolatae</taxon>
        <taxon>Phasmatidae</taxon>
        <taxon>Eurycanthinae</taxon>
        <taxon>Dryococelus</taxon>
    </lineage>
</organism>
<dbReference type="Proteomes" id="UP001159363">
    <property type="component" value="Chromosome 6"/>
</dbReference>
<name>A0ABQ9H3N2_9NEOP</name>
<comment type="caution">
    <text evidence="2">The sequence shown here is derived from an EMBL/GenBank/DDBJ whole genome shotgun (WGS) entry which is preliminary data.</text>
</comment>
<sequence length="903" mass="99157">MASLLASSVCQAKPCLTSDVDYAEPIPITMKTLHTAGIIVCFSTKAVHLELASYLSSETFLATFKRFITRHGQSTYLHHILTVYTWTTGKQASNLLSLLSKVLGTQLLSFDEIYTVLTQIEASLSPRPLCAISMLPEQDFTKEPANRLNRWSLNSICWHTEYLQQLQPRDNCVTNNDTLKIDELVLIRDNNLPPLRWRRAHHQGTAWVRWHCAGGPGPHSTGSPDAFCSQVVSRTRYCAKAKATRTAKRTGNEALKLTVSCPKRFSEHLIMYGKSETSGIDYLTYGTLGTCCTSVSLHKKNGILSGDPKLRVDEMTRRQFSALRIERMRRAMRGPEETRVGVGALTGPAFTSARVGTSSTLFPAGTDLGNCTRRLLPLLPPPILEYQPGGLSPPLLAMRWGRTRQAPARWLPCTALHEAEEYPEVELHQGFRNYCACSFLEQLVNARLLCRSCGGNVLIGSATLGRLSLLEPEVLYCARSFLEQLVNARLLCRSCGGNVLIGSATLGRLSLLEPEVLYCARSFLEQLVNARLLCRSCGGNVLIGSATLGRLSLLEPEVLVITKTLLILCVTSKDNKHPLVAALPRRSGSRSGVATLSWKDSCCSAGESSPALASCAVTCGLRLLERHRNILSSAVTLFKALRRTIQCQRKRGVKVQGTQVYVSFACVAAHPTLHEVFGTNNDTDVDTDHGSGARNTLCVQSAMRHMGTAGWSEGRWFIGAEVGECRVPRRKCSVASRAMWQRCSCGACCCDEACWVVSSSRALSLFIISLTCGALGGHRTIRVRGMRRFHVLCSGVNSRGKKPLTYYSIGGGSTCLPGEWFLTYCSTTVSEDDQIKRCSRLHCDTPASAYFMSHNHHCSKRFPSALTHSSLHSSGFTPSRSFTPTNTSFAIVLQSPVVRPSPH</sequence>
<protein>
    <recommendedName>
        <fullName evidence="1">DUF5641 domain-containing protein</fullName>
    </recommendedName>
</protein>
<dbReference type="InterPro" id="IPR040676">
    <property type="entry name" value="DUF5641"/>
</dbReference>
<accession>A0ABQ9H3N2</accession>
<dbReference type="EMBL" id="JARBHB010000007">
    <property type="protein sequence ID" value="KAJ8878783.1"/>
    <property type="molecule type" value="Genomic_DNA"/>
</dbReference>
<evidence type="ECO:0000259" key="1">
    <source>
        <dbReference type="Pfam" id="PF18701"/>
    </source>
</evidence>
<evidence type="ECO:0000313" key="3">
    <source>
        <dbReference type="Proteomes" id="UP001159363"/>
    </source>
</evidence>
<keyword evidence="3" id="KW-1185">Reference proteome</keyword>
<proteinExistence type="predicted"/>